<organism evidence="2 3">
    <name type="scientific">Crenobacter caeni</name>
    <dbReference type="NCBI Taxonomy" id="2705474"/>
    <lineage>
        <taxon>Bacteria</taxon>
        <taxon>Pseudomonadati</taxon>
        <taxon>Pseudomonadota</taxon>
        <taxon>Betaproteobacteria</taxon>
        <taxon>Neisseriales</taxon>
        <taxon>Neisseriaceae</taxon>
        <taxon>Crenobacter</taxon>
    </lineage>
</organism>
<dbReference type="AlphaFoldDB" id="A0A6B2KRX2"/>
<dbReference type="EMBL" id="JAAGAA010000007">
    <property type="protein sequence ID" value="NDV12996.1"/>
    <property type="molecule type" value="Genomic_DNA"/>
</dbReference>
<keyword evidence="1" id="KW-0472">Membrane</keyword>
<dbReference type="RefSeq" id="WP_163316207.1">
    <property type="nucleotide sequence ID" value="NZ_JAAGAA010000007.1"/>
</dbReference>
<name>A0A6B2KRX2_9NEIS</name>
<reference evidence="2 3" key="1">
    <citation type="submission" date="2020-02" db="EMBL/GenBank/DDBJ databases">
        <authorList>
            <person name="Yang Z."/>
        </authorList>
    </citation>
    <scope>NUCLEOTIDE SEQUENCE [LARGE SCALE GENOMIC DNA]</scope>
    <source>
        <strain evidence="2 3">HX-7-9</strain>
    </source>
</reference>
<proteinExistence type="predicted"/>
<evidence type="ECO:0000256" key="1">
    <source>
        <dbReference type="SAM" id="Phobius"/>
    </source>
</evidence>
<evidence type="ECO:0000313" key="2">
    <source>
        <dbReference type="EMBL" id="NDV12996.1"/>
    </source>
</evidence>
<evidence type="ECO:0000313" key="3">
    <source>
        <dbReference type="Proteomes" id="UP000482578"/>
    </source>
</evidence>
<protein>
    <submittedName>
        <fullName evidence="2">Uncharacterized protein</fullName>
    </submittedName>
</protein>
<sequence length="75" mass="8455">MYNTIAYIYQAASHIHSAMESVIGSVAHAIDQLQTEIFGYLFACIWCGVAFLRSLVDTPTQMRDKAIMELCTHQE</sequence>
<keyword evidence="1" id="KW-0812">Transmembrane</keyword>
<feature type="transmembrane region" description="Helical" evidence="1">
    <location>
        <begin position="37"/>
        <end position="56"/>
    </location>
</feature>
<keyword evidence="3" id="KW-1185">Reference proteome</keyword>
<keyword evidence="1" id="KW-1133">Transmembrane helix</keyword>
<dbReference type="Proteomes" id="UP000482578">
    <property type="component" value="Unassembled WGS sequence"/>
</dbReference>
<accession>A0A6B2KRX2</accession>
<comment type="caution">
    <text evidence="2">The sequence shown here is derived from an EMBL/GenBank/DDBJ whole genome shotgun (WGS) entry which is preliminary data.</text>
</comment>
<gene>
    <name evidence="2" type="ORF">GZH52_09310</name>
</gene>